<dbReference type="Pfam" id="PF13231">
    <property type="entry name" value="PMT_2"/>
    <property type="match status" value="1"/>
</dbReference>
<evidence type="ECO:0000259" key="9">
    <source>
        <dbReference type="Pfam" id="PF13231"/>
    </source>
</evidence>
<dbReference type="InterPro" id="IPR050297">
    <property type="entry name" value="LipidA_mod_glycosyltrf_83"/>
</dbReference>
<dbReference type="PANTHER" id="PTHR33908:SF11">
    <property type="entry name" value="MEMBRANE PROTEIN"/>
    <property type="match status" value="1"/>
</dbReference>
<evidence type="ECO:0000256" key="3">
    <source>
        <dbReference type="ARBA" id="ARBA00022676"/>
    </source>
</evidence>
<dbReference type="OrthoDB" id="9802649at2"/>
<evidence type="ECO:0000256" key="8">
    <source>
        <dbReference type="SAM" id="Phobius"/>
    </source>
</evidence>
<evidence type="ECO:0000256" key="5">
    <source>
        <dbReference type="ARBA" id="ARBA00022692"/>
    </source>
</evidence>
<organism evidence="10 11">
    <name type="scientific">Humidesulfovibrio mexicanus</name>
    <dbReference type="NCBI Taxonomy" id="147047"/>
    <lineage>
        <taxon>Bacteria</taxon>
        <taxon>Pseudomonadati</taxon>
        <taxon>Thermodesulfobacteriota</taxon>
        <taxon>Desulfovibrionia</taxon>
        <taxon>Desulfovibrionales</taxon>
        <taxon>Desulfovibrionaceae</taxon>
        <taxon>Humidesulfovibrio</taxon>
    </lineage>
</organism>
<feature type="transmembrane region" description="Helical" evidence="8">
    <location>
        <begin position="171"/>
        <end position="201"/>
    </location>
</feature>
<evidence type="ECO:0000313" key="11">
    <source>
        <dbReference type="Proteomes" id="UP000198324"/>
    </source>
</evidence>
<dbReference type="GO" id="GO:0005886">
    <property type="term" value="C:plasma membrane"/>
    <property type="evidence" value="ECO:0007669"/>
    <property type="project" value="UniProtKB-SubCell"/>
</dbReference>
<dbReference type="PANTHER" id="PTHR33908">
    <property type="entry name" value="MANNOSYLTRANSFERASE YKCB-RELATED"/>
    <property type="match status" value="1"/>
</dbReference>
<feature type="transmembrane region" description="Helical" evidence="8">
    <location>
        <begin position="270"/>
        <end position="293"/>
    </location>
</feature>
<reference evidence="10 11" key="1">
    <citation type="submission" date="2017-06" db="EMBL/GenBank/DDBJ databases">
        <authorList>
            <person name="Kim H.J."/>
            <person name="Triplett B.A."/>
        </authorList>
    </citation>
    <scope>NUCLEOTIDE SEQUENCE [LARGE SCALE GENOMIC DNA]</scope>
    <source>
        <strain evidence="10 11">DSM 13116</strain>
    </source>
</reference>
<keyword evidence="6 8" id="KW-1133">Transmembrane helix</keyword>
<protein>
    <submittedName>
        <fullName evidence="10">Dolichyl-phosphate-mannose-protein mannosyltransferase</fullName>
    </submittedName>
</protein>
<evidence type="ECO:0000256" key="4">
    <source>
        <dbReference type="ARBA" id="ARBA00022679"/>
    </source>
</evidence>
<evidence type="ECO:0000256" key="1">
    <source>
        <dbReference type="ARBA" id="ARBA00004651"/>
    </source>
</evidence>
<dbReference type="AlphaFoldDB" id="A0A238ZVH4"/>
<name>A0A238ZVH4_9BACT</name>
<dbReference type="GO" id="GO:0016763">
    <property type="term" value="F:pentosyltransferase activity"/>
    <property type="evidence" value="ECO:0007669"/>
    <property type="project" value="TreeGrafter"/>
</dbReference>
<evidence type="ECO:0000256" key="2">
    <source>
        <dbReference type="ARBA" id="ARBA00022475"/>
    </source>
</evidence>
<feature type="transmembrane region" description="Helical" evidence="8">
    <location>
        <begin position="21"/>
        <end position="42"/>
    </location>
</feature>
<accession>A0A238ZVH4</accession>
<keyword evidence="4 10" id="KW-0808">Transferase</keyword>
<feature type="transmembrane region" description="Helical" evidence="8">
    <location>
        <begin position="92"/>
        <end position="110"/>
    </location>
</feature>
<feature type="domain" description="Glycosyltransferase RgtA/B/C/D-like" evidence="9">
    <location>
        <begin position="65"/>
        <end position="234"/>
    </location>
</feature>
<evidence type="ECO:0000256" key="7">
    <source>
        <dbReference type="ARBA" id="ARBA00023136"/>
    </source>
</evidence>
<dbReference type="InterPro" id="IPR038731">
    <property type="entry name" value="RgtA/B/C-like"/>
</dbReference>
<feature type="transmembrane region" description="Helical" evidence="8">
    <location>
        <begin position="314"/>
        <end position="332"/>
    </location>
</feature>
<sequence>MQCSTPAERLYDSLRNAPGRWMLLLVAVPFLLRLWFVGTVQLGLVQDEAQYWDWTRQLQLTYYSKGPLIAWIIKACTSVLGDTELGVRMGSLLGMAAFPMLVWWLVGRVWRQPAMAVLAVFVITVSPLFQALGILMTTDNPFVLCWMLSMLALYAASSPDDAGKDRGLWPFALLALAYGVGILAKYTMLGLAGLAVVHGLLLQRRNALPPRYWPRLFLALALGACLGFLPTLIWNMQNGFVGYKHVLHLIGVSGQGAKTLFRLSRVPEYAGAQFGFALPWWFWLMLVAGWRAGRIAWRGVTASGQGGLDFRQSTLLAVFFWPMTLFFLAWSFHTKVLANWNTVSFVAGALLCAAELDRLLRSGLSARGWFWLKAGAYASVGLMLFLHLHQLLPIPPGLNPAHRLKGWEDLGRHMRSVADTRFADPQRVFFMSDVYDITAELAFYVPGQPRAYCLWWDGRRMNQYDLWGGPKDKEGWDAILVLRGDSPGVPPVATEMFAAVAGPYRYVASYRGQPVRPFYYYLCMGYKGFWPRRDTGAY</sequence>
<dbReference type="Proteomes" id="UP000198324">
    <property type="component" value="Unassembled WGS sequence"/>
</dbReference>
<keyword evidence="2" id="KW-1003">Cell membrane</keyword>
<feature type="transmembrane region" description="Helical" evidence="8">
    <location>
        <begin position="338"/>
        <end position="356"/>
    </location>
</feature>
<gene>
    <name evidence="10" type="ORF">SAMN04488503_1595</name>
</gene>
<proteinExistence type="predicted"/>
<keyword evidence="5 8" id="KW-0812">Transmembrane</keyword>
<dbReference type="EMBL" id="FZOC01000003">
    <property type="protein sequence ID" value="SNR86663.1"/>
    <property type="molecule type" value="Genomic_DNA"/>
</dbReference>
<dbReference type="GO" id="GO:0009103">
    <property type="term" value="P:lipopolysaccharide biosynthetic process"/>
    <property type="evidence" value="ECO:0007669"/>
    <property type="project" value="UniProtKB-ARBA"/>
</dbReference>
<keyword evidence="3 10" id="KW-0328">Glycosyltransferase</keyword>
<feature type="transmembrane region" description="Helical" evidence="8">
    <location>
        <begin position="116"/>
        <end position="135"/>
    </location>
</feature>
<evidence type="ECO:0000256" key="6">
    <source>
        <dbReference type="ARBA" id="ARBA00022989"/>
    </source>
</evidence>
<comment type="subcellular location">
    <subcellularLocation>
        <location evidence="1">Cell membrane</location>
        <topology evidence="1">Multi-pass membrane protein</topology>
    </subcellularLocation>
</comment>
<keyword evidence="11" id="KW-1185">Reference proteome</keyword>
<feature type="transmembrane region" description="Helical" evidence="8">
    <location>
        <begin position="213"/>
        <end position="234"/>
    </location>
</feature>
<keyword evidence="7 8" id="KW-0472">Membrane</keyword>
<feature type="transmembrane region" description="Helical" evidence="8">
    <location>
        <begin position="368"/>
        <end position="388"/>
    </location>
</feature>
<evidence type="ECO:0000313" key="10">
    <source>
        <dbReference type="EMBL" id="SNR86663.1"/>
    </source>
</evidence>